<dbReference type="EMBL" id="LBXZ01000002">
    <property type="protein sequence ID" value="KKR41008.1"/>
    <property type="molecule type" value="Genomic_DNA"/>
</dbReference>
<dbReference type="InterPro" id="IPR050639">
    <property type="entry name" value="SSR_resolvase"/>
</dbReference>
<dbReference type="GO" id="GO:0000150">
    <property type="term" value="F:DNA strand exchange activity"/>
    <property type="evidence" value="ECO:0007669"/>
    <property type="project" value="InterPro"/>
</dbReference>
<evidence type="ECO:0000256" key="2">
    <source>
        <dbReference type="ARBA" id="ARBA00023125"/>
    </source>
</evidence>
<dbReference type="AlphaFoldDB" id="A0A0G0QLJ4"/>
<evidence type="ECO:0000256" key="1">
    <source>
        <dbReference type="ARBA" id="ARBA00022908"/>
    </source>
</evidence>
<dbReference type="InterPro" id="IPR006119">
    <property type="entry name" value="Resolv_N"/>
</dbReference>
<feature type="region of interest" description="Disordered" evidence="6">
    <location>
        <begin position="500"/>
        <end position="542"/>
    </location>
</feature>
<dbReference type="PANTHER" id="PTHR30461">
    <property type="entry name" value="DNA-INVERTASE FROM LAMBDOID PROPHAGE"/>
    <property type="match status" value="1"/>
</dbReference>
<dbReference type="Gene3D" id="3.90.1750.20">
    <property type="entry name" value="Putative Large Serine Recombinase, Chain B, Domain 2"/>
    <property type="match status" value="1"/>
</dbReference>
<sequence length="542" mass="62846">MASENQKIQRIRVDCAILYCRVSTKEQAEEGYSLAAQSELLRTYAASKNLKIVKEFSVPESASGKQTRKIFKQMIDYAVDHNTGNILCEKIDRMTRNQKEAIIAGDWVFENENRKVHFVKENFIANKNTKAHENLVWDMKIAIARFYSNNLSEEVKKGQAQKLKEGWLPTRPPIGYKTIGEKGRKIHIVDENKSPYARRMFELYASGQHSLKSLVELLYREGLRNESGRKILKSRIAELLSDPFYYGSMVWKGVIYPAKHPALISKELFDQVQSLMHSKTTPKHRKHFHLFKQLVYCKACGGTVCGEIHKGRTYYRCNGYKGCRGLKFAREDRIEAQAKEIFDWFHQGLDPDEIALVQEVLKSNHREEVNYFENATENLDRQFQILQQRKDRCYIDKLDGKISEDQYNRNIQTWDQDQQRVIDEKSKLKQNNTHFLLLGSSFMELARKSKEIYESLKDDIPAKREFMSLIFSNLTLNGEILGKFYKKPILRIKERAEQAKLQKQTLEPPKSGSNPNQNALSGAGLNPLLRDQDSNLEPSPYT</sequence>
<evidence type="ECO:0000313" key="9">
    <source>
        <dbReference type="EMBL" id="KKR41008.1"/>
    </source>
</evidence>
<keyword evidence="3" id="KW-0233">DNA recombination</keyword>
<feature type="active site" description="O-(5'-phospho-DNA)-serine intermediate" evidence="4 5">
    <location>
        <position position="23"/>
    </location>
</feature>
<dbReference type="SUPFAM" id="SSF53041">
    <property type="entry name" value="Resolvase-like"/>
    <property type="match status" value="1"/>
</dbReference>
<evidence type="ECO:0000256" key="4">
    <source>
        <dbReference type="PIRSR" id="PIRSR606118-50"/>
    </source>
</evidence>
<reference evidence="9 10" key="1">
    <citation type="journal article" date="2015" name="Nature">
        <title>rRNA introns, odd ribosomes, and small enigmatic genomes across a large radiation of phyla.</title>
        <authorList>
            <person name="Brown C.T."/>
            <person name="Hug L.A."/>
            <person name="Thomas B.C."/>
            <person name="Sharon I."/>
            <person name="Castelle C.J."/>
            <person name="Singh A."/>
            <person name="Wilkins M.J."/>
            <person name="Williams K.H."/>
            <person name="Banfield J.F."/>
        </authorList>
    </citation>
    <scope>NUCLEOTIDE SEQUENCE [LARGE SCALE GENOMIC DNA]</scope>
</reference>
<dbReference type="PROSITE" id="PS00397">
    <property type="entry name" value="RECOMBINASES_1"/>
    <property type="match status" value="1"/>
</dbReference>
<dbReference type="Pfam" id="PF07508">
    <property type="entry name" value="Recombinase"/>
    <property type="match status" value="1"/>
</dbReference>
<dbReference type="PROSITE" id="PS51737">
    <property type="entry name" value="RECOMBINASE_DNA_BIND"/>
    <property type="match status" value="1"/>
</dbReference>
<protein>
    <submittedName>
        <fullName evidence="9">Resolvase</fullName>
    </submittedName>
</protein>
<dbReference type="InterPro" id="IPR006118">
    <property type="entry name" value="Recombinase_CS"/>
</dbReference>
<comment type="caution">
    <text evidence="9">The sequence shown here is derived from an EMBL/GenBank/DDBJ whole genome shotgun (WGS) entry which is preliminary data.</text>
</comment>
<dbReference type="Proteomes" id="UP000034072">
    <property type="component" value="Unassembled WGS sequence"/>
</dbReference>
<dbReference type="Pfam" id="PF00239">
    <property type="entry name" value="Resolvase"/>
    <property type="match status" value="1"/>
</dbReference>
<evidence type="ECO:0000256" key="6">
    <source>
        <dbReference type="SAM" id="MobiDB-lite"/>
    </source>
</evidence>
<dbReference type="GO" id="GO:0003677">
    <property type="term" value="F:DNA binding"/>
    <property type="evidence" value="ECO:0007669"/>
    <property type="project" value="UniProtKB-KW"/>
</dbReference>
<dbReference type="PANTHER" id="PTHR30461:SF23">
    <property type="entry name" value="DNA RECOMBINASE-RELATED"/>
    <property type="match status" value="1"/>
</dbReference>
<proteinExistence type="predicted"/>
<dbReference type="GO" id="GO:0015074">
    <property type="term" value="P:DNA integration"/>
    <property type="evidence" value="ECO:0007669"/>
    <property type="project" value="UniProtKB-KW"/>
</dbReference>
<dbReference type="InterPro" id="IPR011109">
    <property type="entry name" value="DNA_bind_recombinase_dom"/>
</dbReference>
<keyword evidence="1" id="KW-0229">DNA integration</keyword>
<dbReference type="PROSITE" id="PS51736">
    <property type="entry name" value="RECOMBINASES_3"/>
    <property type="match status" value="1"/>
</dbReference>
<dbReference type="SMART" id="SM00857">
    <property type="entry name" value="Resolvase"/>
    <property type="match status" value="1"/>
</dbReference>
<evidence type="ECO:0000259" key="7">
    <source>
        <dbReference type="PROSITE" id="PS51736"/>
    </source>
</evidence>
<evidence type="ECO:0000256" key="3">
    <source>
        <dbReference type="ARBA" id="ARBA00023172"/>
    </source>
</evidence>
<dbReference type="InterPro" id="IPR036162">
    <property type="entry name" value="Resolvase-like_N_sf"/>
</dbReference>
<dbReference type="InterPro" id="IPR038109">
    <property type="entry name" value="DNA_bind_recomb_sf"/>
</dbReference>
<feature type="domain" description="Resolvase/invertase-type recombinase catalytic" evidence="7">
    <location>
        <begin position="15"/>
        <end position="166"/>
    </location>
</feature>
<dbReference type="CDD" id="cd00338">
    <property type="entry name" value="Ser_Recombinase"/>
    <property type="match status" value="1"/>
</dbReference>
<gene>
    <name evidence="9" type="ORF">UT75_C0002G0045</name>
</gene>
<evidence type="ECO:0000259" key="8">
    <source>
        <dbReference type="PROSITE" id="PS51737"/>
    </source>
</evidence>
<name>A0A0G0QLJ4_9BACT</name>
<dbReference type="Gene3D" id="3.40.50.1390">
    <property type="entry name" value="Resolvase, N-terminal catalytic domain"/>
    <property type="match status" value="1"/>
</dbReference>
<evidence type="ECO:0000256" key="5">
    <source>
        <dbReference type="PROSITE-ProRule" id="PRU10137"/>
    </source>
</evidence>
<organism evidence="9 10">
    <name type="scientific">Candidatus Yanofskybacteria bacterium GW2011_GWE2_40_11</name>
    <dbReference type="NCBI Taxonomy" id="1619033"/>
    <lineage>
        <taxon>Bacteria</taxon>
        <taxon>Candidatus Yanofskyibacteriota</taxon>
    </lineage>
</organism>
<keyword evidence="2" id="KW-0238">DNA-binding</keyword>
<accession>A0A0G0QLJ4</accession>
<feature type="domain" description="Recombinase" evidence="8">
    <location>
        <begin position="173"/>
        <end position="282"/>
    </location>
</feature>
<feature type="compositionally biased region" description="Polar residues" evidence="6">
    <location>
        <begin position="501"/>
        <end position="520"/>
    </location>
</feature>
<evidence type="ECO:0000313" key="10">
    <source>
        <dbReference type="Proteomes" id="UP000034072"/>
    </source>
</evidence>